<keyword evidence="2" id="KW-1185">Reference proteome</keyword>
<dbReference type="PROSITE" id="PS51257">
    <property type="entry name" value="PROKAR_LIPOPROTEIN"/>
    <property type="match status" value="1"/>
</dbReference>
<protein>
    <recommendedName>
        <fullName evidence="3">Lipoprotein</fullName>
    </recommendedName>
</protein>
<proteinExistence type="predicted"/>
<evidence type="ECO:0000313" key="1">
    <source>
        <dbReference type="EMBL" id="MFD2872190.1"/>
    </source>
</evidence>
<sequence length="133" mass="14481">MKKHYLSILLLLFILGGCKKNSGNQIDNNITPAANGTMHVVVNSDHTFSYNITESNTSTGDFGTKDDYNISKLDYYFTPKPGNTVTIECESDYTSNMTATVTYKGTTLGPITTHGNGSSQGTGFEFTYVVPNN</sequence>
<dbReference type="RefSeq" id="WP_377183594.1">
    <property type="nucleotide sequence ID" value="NZ_JBHUPD010000001.1"/>
</dbReference>
<dbReference type="EMBL" id="JBHUPD010000001">
    <property type="protein sequence ID" value="MFD2872190.1"/>
    <property type="molecule type" value="Genomic_DNA"/>
</dbReference>
<reference evidence="2" key="1">
    <citation type="journal article" date="2019" name="Int. J. Syst. Evol. Microbiol.">
        <title>The Global Catalogue of Microorganisms (GCM) 10K type strain sequencing project: providing services to taxonomists for standard genome sequencing and annotation.</title>
        <authorList>
            <consortium name="The Broad Institute Genomics Platform"/>
            <consortium name="The Broad Institute Genome Sequencing Center for Infectious Disease"/>
            <person name="Wu L."/>
            <person name="Ma J."/>
        </authorList>
    </citation>
    <scope>NUCLEOTIDE SEQUENCE [LARGE SCALE GENOMIC DNA]</scope>
    <source>
        <strain evidence="2">KCTC 22437</strain>
    </source>
</reference>
<evidence type="ECO:0000313" key="2">
    <source>
        <dbReference type="Proteomes" id="UP001597557"/>
    </source>
</evidence>
<evidence type="ECO:0008006" key="3">
    <source>
        <dbReference type="Google" id="ProtNLM"/>
    </source>
</evidence>
<dbReference type="Proteomes" id="UP001597557">
    <property type="component" value="Unassembled WGS sequence"/>
</dbReference>
<accession>A0ABW5YA66</accession>
<gene>
    <name evidence="1" type="ORF">ACFS5N_06915</name>
</gene>
<comment type="caution">
    <text evidence="1">The sequence shown here is derived from an EMBL/GenBank/DDBJ whole genome shotgun (WGS) entry which is preliminary data.</text>
</comment>
<organism evidence="1 2">
    <name type="scientific">Mucilaginibacter ximonensis</name>
    <dbReference type="NCBI Taxonomy" id="538021"/>
    <lineage>
        <taxon>Bacteria</taxon>
        <taxon>Pseudomonadati</taxon>
        <taxon>Bacteroidota</taxon>
        <taxon>Sphingobacteriia</taxon>
        <taxon>Sphingobacteriales</taxon>
        <taxon>Sphingobacteriaceae</taxon>
        <taxon>Mucilaginibacter</taxon>
    </lineage>
</organism>
<name>A0ABW5YA66_9SPHI</name>